<evidence type="ECO:0000313" key="4">
    <source>
        <dbReference type="Proteomes" id="UP000502248"/>
    </source>
</evidence>
<dbReference type="Proteomes" id="UP000502248">
    <property type="component" value="Chromosome"/>
</dbReference>
<dbReference type="InterPro" id="IPR017582">
    <property type="entry name" value="SelU"/>
</dbReference>
<dbReference type="SMART" id="SM00450">
    <property type="entry name" value="RHOD"/>
    <property type="match status" value="1"/>
</dbReference>
<reference evidence="3 4" key="1">
    <citation type="submission" date="2020-04" db="EMBL/GenBank/DDBJ databases">
        <title>Genome sequencing of novel species.</title>
        <authorList>
            <person name="Heo J."/>
            <person name="Kim S.-J."/>
            <person name="Kim J.-S."/>
            <person name="Hong S.-B."/>
            <person name="Kwon S.-W."/>
        </authorList>
    </citation>
    <scope>NUCLEOTIDE SEQUENCE [LARGE SCALE GENOMIC DNA]</scope>
    <source>
        <strain evidence="3 4">MFER-1</strain>
    </source>
</reference>
<dbReference type="PANTHER" id="PTHR30401">
    <property type="entry name" value="TRNA 2-SELENOURIDINE SYNTHASE"/>
    <property type="match status" value="1"/>
</dbReference>
<dbReference type="Pfam" id="PF26341">
    <property type="entry name" value="AAA_SelU"/>
    <property type="match status" value="1"/>
</dbReference>
<organism evidence="3 4">
    <name type="scientific">Cohnella herbarum</name>
    <dbReference type="NCBI Taxonomy" id="2728023"/>
    <lineage>
        <taxon>Bacteria</taxon>
        <taxon>Bacillati</taxon>
        <taxon>Bacillota</taxon>
        <taxon>Bacilli</taxon>
        <taxon>Bacillales</taxon>
        <taxon>Paenibacillaceae</taxon>
        <taxon>Cohnella</taxon>
    </lineage>
</organism>
<sequence length="353" mass="40013">MLQDLTLEEWASLRNTKELTLIDVRSPSEFEEATIPGSLNIPIFDDAERAEIGTLYKQTSIQAAKERGLEIVSAKLPSFVRSFGRIPGKKAVFCWRGGMRSRTTATLLSLMDIRVYRLIGGYKAYRKWVIDSLESIPFESPAFILQGLTGCGKTAVLSALQEQGAAVLDLERLAGHRGSIFGHIGLKAHNQKTFDSLLLDEMLHIHNAPYVIFEAESKRIGKVVLPDFLMRKKEEGTQILLELPLKARVDQILKDYRPWENHDACLLAFHKIKSRIHTPIAAEIEQSLKDSKYDRAVELLLEYYYDPRYEHSFDQYEPMNKAVIQADSVDEAIQAVEAVISNKQRAAEDQRAH</sequence>
<evidence type="ECO:0000256" key="1">
    <source>
        <dbReference type="ARBA" id="ARBA00023266"/>
    </source>
</evidence>
<proteinExistence type="predicted"/>
<dbReference type="RefSeq" id="WP_169279343.1">
    <property type="nucleotide sequence ID" value="NZ_CP051680.1"/>
</dbReference>
<evidence type="ECO:0000313" key="3">
    <source>
        <dbReference type="EMBL" id="QJD83046.1"/>
    </source>
</evidence>
<dbReference type="PANTHER" id="PTHR30401:SF0">
    <property type="entry name" value="TRNA 2-SELENOURIDINE SYNTHASE"/>
    <property type="match status" value="1"/>
</dbReference>
<dbReference type="Pfam" id="PF00581">
    <property type="entry name" value="Rhodanese"/>
    <property type="match status" value="1"/>
</dbReference>
<dbReference type="NCBIfam" id="NF008750">
    <property type="entry name" value="PRK11784.1-2"/>
    <property type="match status" value="1"/>
</dbReference>
<gene>
    <name evidence="3" type="primary">mnmH</name>
    <name evidence="3" type="ORF">HH215_07580</name>
</gene>
<dbReference type="InterPro" id="IPR001763">
    <property type="entry name" value="Rhodanese-like_dom"/>
</dbReference>
<keyword evidence="1" id="KW-0711">Selenium</keyword>
<evidence type="ECO:0000259" key="2">
    <source>
        <dbReference type="PROSITE" id="PS50206"/>
    </source>
</evidence>
<dbReference type="InterPro" id="IPR036873">
    <property type="entry name" value="Rhodanese-like_dom_sf"/>
</dbReference>
<dbReference type="GO" id="GO:0043828">
    <property type="term" value="F:tRNA 2-selenouridine synthase activity"/>
    <property type="evidence" value="ECO:0007669"/>
    <property type="project" value="InterPro"/>
</dbReference>
<dbReference type="EMBL" id="CP051680">
    <property type="protein sequence ID" value="QJD83046.1"/>
    <property type="molecule type" value="Genomic_DNA"/>
</dbReference>
<name>A0A7Z2ZKC6_9BACL</name>
<dbReference type="GO" id="GO:0002098">
    <property type="term" value="P:tRNA wobble uridine modification"/>
    <property type="evidence" value="ECO:0007669"/>
    <property type="project" value="InterPro"/>
</dbReference>
<dbReference type="AlphaFoldDB" id="A0A7Z2ZKC6"/>
<dbReference type="NCBIfam" id="TIGR03167">
    <property type="entry name" value="tRNA_sel_U_synt"/>
    <property type="match status" value="1"/>
</dbReference>
<protein>
    <submittedName>
        <fullName evidence="3">tRNA 2-selenouridine(34) synthase MnmH</fullName>
    </submittedName>
</protein>
<dbReference type="PROSITE" id="PS50206">
    <property type="entry name" value="RHODANESE_3"/>
    <property type="match status" value="1"/>
</dbReference>
<dbReference type="KEGG" id="cheb:HH215_07580"/>
<dbReference type="Gene3D" id="3.40.250.10">
    <property type="entry name" value="Rhodanese-like domain"/>
    <property type="match status" value="1"/>
</dbReference>
<dbReference type="SUPFAM" id="SSF52540">
    <property type="entry name" value="P-loop containing nucleoside triphosphate hydrolases"/>
    <property type="match status" value="1"/>
</dbReference>
<dbReference type="InterPro" id="IPR027417">
    <property type="entry name" value="P-loop_NTPase"/>
</dbReference>
<feature type="domain" description="Rhodanese" evidence="2">
    <location>
        <begin position="15"/>
        <end position="131"/>
    </location>
</feature>
<accession>A0A7Z2ZKC6</accession>
<dbReference type="SUPFAM" id="SSF52821">
    <property type="entry name" value="Rhodanese/Cell cycle control phosphatase"/>
    <property type="match status" value="1"/>
</dbReference>
<keyword evidence="4" id="KW-1185">Reference proteome</keyword>
<dbReference type="InterPro" id="IPR058840">
    <property type="entry name" value="AAA_SelU"/>
</dbReference>